<dbReference type="InterPro" id="IPR015943">
    <property type="entry name" value="WD40/YVTN_repeat-like_dom_sf"/>
</dbReference>
<name>A0ABX9QG78_9BACT</name>
<reference evidence="1 2" key="1">
    <citation type="submission" date="2018-09" db="EMBL/GenBank/DDBJ databases">
        <authorList>
            <person name="Livingstone P.G."/>
            <person name="Whitworth D.E."/>
        </authorList>
    </citation>
    <scope>NUCLEOTIDE SEQUENCE [LARGE SCALE GENOMIC DNA]</scope>
    <source>
        <strain evidence="1 2">CA031B</strain>
    </source>
</reference>
<dbReference type="InterPro" id="IPR001680">
    <property type="entry name" value="WD40_rpt"/>
</dbReference>
<feature type="non-terminal residue" evidence="1">
    <location>
        <position position="1"/>
    </location>
</feature>
<gene>
    <name evidence="1" type="ORF">D7Y13_19600</name>
</gene>
<proteinExistence type="predicted"/>
<keyword evidence="2" id="KW-1185">Reference proteome</keyword>
<dbReference type="Gene3D" id="2.130.10.10">
    <property type="entry name" value="YVTN repeat-like/Quinoprotein amine dehydrogenase"/>
    <property type="match status" value="2"/>
</dbReference>
<dbReference type="InterPro" id="IPR036322">
    <property type="entry name" value="WD40_repeat_dom_sf"/>
</dbReference>
<dbReference type="Proteomes" id="UP000278907">
    <property type="component" value="Unassembled WGS sequence"/>
</dbReference>
<organism evidence="1 2">
    <name type="scientific">Corallococcus praedator</name>
    <dbReference type="NCBI Taxonomy" id="2316724"/>
    <lineage>
        <taxon>Bacteria</taxon>
        <taxon>Pseudomonadati</taxon>
        <taxon>Myxococcota</taxon>
        <taxon>Myxococcia</taxon>
        <taxon>Myxococcales</taxon>
        <taxon>Cystobacterineae</taxon>
        <taxon>Myxococcaceae</taxon>
        <taxon>Corallococcus</taxon>
    </lineage>
</organism>
<dbReference type="Pfam" id="PF00400">
    <property type="entry name" value="WD40"/>
    <property type="match status" value="3"/>
</dbReference>
<dbReference type="RefSeq" id="WP_208734474.1">
    <property type="nucleotide sequence ID" value="NZ_RAWI01000144.1"/>
</dbReference>
<comment type="caution">
    <text evidence="1">The sequence shown here is derived from an EMBL/GenBank/DDBJ whole genome shotgun (WGS) entry which is preliminary data.</text>
</comment>
<accession>A0ABX9QG78</accession>
<dbReference type="SUPFAM" id="SSF50978">
    <property type="entry name" value="WD40 repeat-like"/>
    <property type="match status" value="1"/>
</dbReference>
<dbReference type="PANTHER" id="PTHR19879:SF9">
    <property type="entry name" value="TRANSCRIPTION INITIATION FACTOR TFIID SUBUNIT 5"/>
    <property type="match status" value="1"/>
</dbReference>
<dbReference type="PANTHER" id="PTHR19879">
    <property type="entry name" value="TRANSCRIPTION INITIATION FACTOR TFIID"/>
    <property type="match status" value="1"/>
</dbReference>
<evidence type="ECO:0000313" key="1">
    <source>
        <dbReference type="EMBL" id="RKI06692.1"/>
    </source>
</evidence>
<protein>
    <recommendedName>
        <fullName evidence="3">WD40 repeat domain-containing protein</fullName>
    </recommendedName>
</protein>
<dbReference type="SMART" id="SM00320">
    <property type="entry name" value="WD40"/>
    <property type="match status" value="3"/>
</dbReference>
<evidence type="ECO:0000313" key="2">
    <source>
        <dbReference type="Proteomes" id="UP000278907"/>
    </source>
</evidence>
<dbReference type="EMBL" id="RAWI01000144">
    <property type="protein sequence ID" value="RKI06692.1"/>
    <property type="molecule type" value="Genomic_DNA"/>
</dbReference>
<evidence type="ECO:0008006" key="3">
    <source>
        <dbReference type="Google" id="ProtNLM"/>
    </source>
</evidence>
<sequence>GVVVRLDTGAVVKELEGSMIHDASAFSPDGMLYAEGLGPDVTVYRVADWTKVHSFSEAKTSYVSGLAFSRDSAELIVDLGVNAFWCNGSGQLCGPWGNEIRIHPVENPDTVRTVSLGPEMQGFVTFSPEGSLLATHADGALALWRTSDLGAVAAPAIPQPWRVQFSPDLGRLLVNGGLYDRASGQLLQDSVQAVSPDFKTAARHEADQIIVSDFASGERRKTFAVSAGVSGFSPDGRFVAAFSYLSGRGDLRLLDVTGDSPDRTFAMAFSRGGPRVDFSRDGRWLASAAYDGSSTVEVLGLQAAAGEGASLESSFAAVFSPDSTVLATGGMGPEVRLWRTSDFTLRERLLGHGTSIAQEQWPESIIGAAFSSTGQLATLGADRTVRLWCSP</sequence>